<proteinExistence type="predicted"/>
<evidence type="ECO:0000256" key="1">
    <source>
        <dbReference type="SAM" id="Phobius"/>
    </source>
</evidence>
<name>A0ABU9IEL3_9SPHN</name>
<feature type="transmembrane region" description="Helical" evidence="1">
    <location>
        <begin position="21"/>
        <end position="39"/>
    </location>
</feature>
<sequence>MRKTLLTRQRRRTLRKFLYTVAILIVLFIAGLFVLRIYAEELTEFAMVPRVDFVEQEALEPNAYQDPAMWFSRPGMGAVNDPSRWQPSYAEGTEPAEGVDEETPGFAVFFVHPTSFTENDAWNARLDDELSQDRARVMVRGMASAFNQASEIWVPRYRQATYGAFLTDAPEAGRALDLAYADVSAAFDFFLESIPADEPIVLAGHSQGGYHVVRLLLEKLKGTPLMDRVAVAYPVGMPISIETDLPELGLPACASPGQAGCVASWASFAEPADTTQYLRLYRDTPGLDGNARTGSPILCFNPLTGGIENSAEASSNLGTLVPEDDLSGGELVPGGVPARCDPTTGVLLIGEPPALGPYVLPGNNYHVYDIPLFWKNLQVDVVERVQAWQPNRPS</sequence>
<keyword evidence="3" id="KW-1185">Reference proteome</keyword>
<evidence type="ECO:0000313" key="2">
    <source>
        <dbReference type="EMBL" id="MEL1250859.1"/>
    </source>
</evidence>
<protein>
    <submittedName>
        <fullName evidence="2">DUF3089 domain-containing protein</fullName>
    </submittedName>
</protein>
<dbReference type="Proteomes" id="UP001497045">
    <property type="component" value="Unassembled WGS sequence"/>
</dbReference>
<dbReference type="InterPro" id="IPR029058">
    <property type="entry name" value="AB_hydrolase_fold"/>
</dbReference>
<dbReference type="EMBL" id="JBBYHV010000001">
    <property type="protein sequence ID" value="MEL1250859.1"/>
    <property type="molecule type" value="Genomic_DNA"/>
</dbReference>
<evidence type="ECO:0000313" key="3">
    <source>
        <dbReference type="Proteomes" id="UP001497045"/>
    </source>
</evidence>
<reference evidence="2 3" key="1">
    <citation type="submission" date="2024-04" db="EMBL/GenBank/DDBJ databases">
        <title>Aurantiacibacter sp. DGU6 16S ribosomal RNA gene Genome sequencing and assembly.</title>
        <authorList>
            <person name="Park S."/>
        </authorList>
    </citation>
    <scope>NUCLEOTIDE SEQUENCE [LARGE SCALE GENOMIC DNA]</scope>
    <source>
        <strain evidence="2 3">DGU6</strain>
    </source>
</reference>
<dbReference type="Pfam" id="PF11288">
    <property type="entry name" value="DUF3089"/>
    <property type="match status" value="1"/>
</dbReference>
<gene>
    <name evidence="2" type="ORF">AAEO60_09265</name>
</gene>
<accession>A0ABU9IEL3</accession>
<organism evidence="2 3">
    <name type="scientific">Aurantiacibacter gilvus</name>
    <dbReference type="NCBI Taxonomy" id="3139141"/>
    <lineage>
        <taxon>Bacteria</taxon>
        <taxon>Pseudomonadati</taxon>
        <taxon>Pseudomonadota</taxon>
        <taxon>Alphaproteobacteria</taxon>
        <taxon>Sphingomonadales</taxon>
        <taxon>Erythrobacteraceae</taxon>
        <taxon>Aurantiacibacter</taxon>
    </lineage>
</organism>
<comment type="caution">
    <text evidence="2">The sequence shown here is derived from an EMBL/GenBank/DDBJ whole genome shotgun (WGS) entry which is preliminary data.</text>
</comment>
<dbReference type="InterPro" id="IPR021440">
    <property type="entry name" value="DUF3089"/>
</dbReference>
<keyword evidence="1" id="KW-0472">Membrane</keyword>
<dbReference type="SUPFAM" id="SSF53474">
    <property type="entry name" value="alpha/beta-Hydrolases"/>
    <property type="match status" value="1"/>
</dbReference>
<keyword evidence="1" id="KW-0812">Transmembrane</keyword>
<dbReference type="Gene3D" id="3.40.50.1820">
    <property type="entry name" value="alpha/beta hydrolase"/>
    <property type="match status" value="1"/>
</dbReference>
<keyword evidence="1" id="KW-1133">Transmembrane helix</keyword>
<dbReference type="RefSeq" id="WP_341673370.1">
    <property type="nucleotide sequence ID" value="NZ_JBBYHV010000001.1"/>
</dbReference>